<sequence>MTLVDPCVRSFIEIGKSFIISIGFRIRFLRYISKFLRYIILYLSNTLSKLCENIFSYTISVLIFKHFLLNSKEPFVTIVTFEEQMNENSFKVLLTVNSGLRPFLA</sequence>
<name>A0A8D8M1E6_9HEMI</name>
<organism evidence="1">
    <name type="scientific">Cacopsylla melanoneura</name>
    <dbReference type="NCBI Taxonomy" id="428564"/>
    <lineage>
        <taxon>Eukaryota</taxon>
        <taxon>Metazoa</taxon>
        <taxon>Ecdysozoa</taxon>
        <taxon>Arthropoda</taxon>
        <taxon>Hexapoda</taxon>
        <taxon>Insecta</taxon>
        <taxon>Pterygota</taxon>
        <taxon>Neoptera</taxon>
        <taxon>Paraneoptera</taxon>
        <taxon>Hemiptera</taxon>
        <taxon>Sternorrhyncha</taxon>
        <taxon>Psylloidea</taxon>
        <taxon>Psyllidae</taxon>
        <taxon>Psyllinae</taxon>
        <taxon>Cacopsylla</taxon>
    </lineage>
</organism>
<dbReference type="AlphaFoldDB" id="A0A8D8M1E6"/>
<accession>A0A8D8M1E6</accession>
<dbReference type="EMBL" id="HBUF01539253">
    <property type="protein sequence ID" value="CAG6754436.1"/>
    <property type="molecule type" value="Transcribed_RNA"/>
</dbReference>
<evidence type="ECO:0000313" key="1">
    <source>
        <dbReference type="EMBL" id="CAG6615837.1"/>
    </source>
</evidence>
<protein>
    <submittedName>
        <fullName evidence="1">Uncharacterized protein</fullName>
    </submittedName>
</protein>
<reference evidence="1" key="1">
    <citation type="submission" date="2021-05" db="EMBL/GenBank/DDBJ databases">
        <authorList>
            <person name="Alioto T."/>
            <person name="Alioto T."/>
            <person name="Gomez Garrido J."/>
        </authorList>
    </citation>
    <scope>NUCLEOTIDE SEQUENCE</scope>
</reference>
<proteinExistence type="predicted"/>
<dbReference type="EMBL" id="HBUF01034047">
    <property type="protein sequence ID" value="CAG6615837.1"/>
    <property type="molecule type" value="Transcribed_RNA"/>
</dbReference>